<dbReference type="EMBL" id="VDFO01000044">
    <property type="protein sequence ID" value="MQS98303.1"/>
    <property type="molecule type" value="Genomic_DNA"/>
</dbReference>
<keyword evidence="3" id="KW-1185">Reference proteome</keyword>
<dbReference type="Proteomes" id="UP000414364">
    <property type="component" value="Unassembled WGS sequence"/>
</dbReference>
<proteinExistence type="predicted"/>
<dbReference type="InterPro" id="IPR003374">
    <property type="entry name" value="ApbE-like_sf"/>
</dbReference>
<reference evidence="3 4" key="1">
    <citation type="journal article" date="2019" name="Syst. Appl. Microbiol.">
        <title>Polyphasic characterization of two novel Lactobacillus spp. isolated from blown salami packages: Description of Lactobacillus halodurans sp. nov. and Lactobacillus salsicarnum sp. nov.</title>
        <authorList>
            <person name="Schuster J.A."/>
            <person name="Klingl A."/>
            <person name="Vogel R.F."/>
            <person name="Ehrmann M.A."/>
        </authorList>
    </citation>
    <scope>NUCLEOTIDE SEQUENCE [LARGE SCALE GENOMIC DNA]</scope>
    <source>
        <strain evidence="2 3">TMW 1.1920</strain>
        <strain evidence="1 4">TMW 1.2172</strain>
    </source>
</reference>
<gene>
    <name evidence="2" type="ORF">FHL05_10590</name>
    <name evidence="1" type="ORF">FHL06_09735</name>
</gene>
<dbReference type="Gene3D" id="3.10.520.10">
    <property type="entry name" value="ApbE-like domains"/>
    <property type="match status" value="1"/>
</dbReference>
<evidence type="ECO:0000313" key="1">
    <source>
        <dbReference type="EMBL" id="MQS76651.1"/>
    </source>
</evidence>
<keyword evidence="1" id="KW-0808">Transferase</keyword>
<dbReference type="Proteomes" id="UP000371423">
    <property type="component" value="Unassembled WGS sequence"/>
</dbReference>
<evidence type="ECO:0000313" key="3">
    <source>
        <dbReference type="Proteomes" id="UP000371423"/>
    </source>
</evidence>
<dbReference type="EMBL" id="VDFP01000022">
    <property type="protein sequence ID" value="MQS76651.1"/>
    <property type="molecule type" value="Genomic_DNA"/>
</dbReference>
<dbReference type="GO" id="GO:0016740">
    <property type="term" value="F:transferase activity"/>
    <property type="evidence" value="ECO:0007669"/>
    <property type="project" value="UniProtKB-KW"/>
</dbReference>
<evidence type="ECO:0000313" key="2">
    <source>
        <dbReference type="EMBL" id="MQS98303.1"/>
    </source>
</evidence>
<comment type="caution">
    <text evidence="1">The sequence shown here is derived from an EMBL/GenBank/DDBJ whole genome shotgun (WGS) entry which is preliminary data.</text>
</comment>
<evidence type="ECO:0000313" key="4">
    <source>
        <dbReference type="Proteomes" id="UP000414364"/>
    </source>
</evidence>
<dbReference type="SUPFAM" id="SSF143631">
    <property type="entry name" value="ApbE-like"/>
    <property type="match status" value="1"/>
</dbReference>
<dbReference type="AlphaFoldDB" id="A0A5P0ZRY3"/>
<organism evidence="1 4">
    <name type="scientific">Companilactobacillus halodurans</name>
    <dbReference type="NCBI Taxonomy" id="2584183"/>
    <lineage>
        <taxon>Bacteria</taxon>
        <taxon>Bacillati</taxon>
        <taxon>Bacillota</taxon>
        <taxon>Bacilli</taxon>
        <taxon>Lactobacillales</taxon>
        <taxon>Lactobacillaceae</taxon>
        <taxon>Companilactobacillus</taxon>
    </lineage>
</organism>
<name>A0A5P0ZRY3_9LACO</name>
<dbReference type="OrthoDB" id="9778595at2"/>
<accession>A0A5P0ZRY3</accession>
<protein>
    <submittedName>
        <fullName evidence="1">FAD:protein FMN transferase</fullName>
    </submittedName>
</protein>
<sequence length="270" mass="30926">MNSMRYIMQIKKYVFLKKVIKQMNMKFELKIATTNPDIIVTEQLKVATQRVNQKLQDIDHEFSQFSYDSLVSRFQRGDRRLLQSSKDFQMVYNTATLAEQMTNGLFSPYFAGKYEPGKIVETWALGKVFKDELVPLLKNPEIFGVWLSNDEQVKVATKQESDFNWSIDVHDLDSGEVISTYYLQNGVISQQKNDFDSNLHKQKSDIKQAIIVGNNTVEAGVWALVATFSEASDFISFVEHYNLSGLLINKENETLNFNDGSIVQAESMAK</sequence>